<accession>A0A240EWV7</accession>
<dbReference type="Proteomes" id="UP000225149">
    <property type="component" value="Segment"/>
</dbReference>
<protein>
    <submittedName>
        <fullName evidence="1">Uncharacterized protein</fullName>
    </submittedName>
</protein>
<dbReference type="KEGG" id="vg:54974170"/>
<evidence type="ECO:0000313" key="1">
    <source>
        <dbReference type="EMBL" id="APD18149.1"/>
    </source>
</evidence>
<reference evidence="1 2" key="1">
    <citation type="journal article" date="2017" name="PLoS ONE">
        <title>Environmental bacteriophages active on biofilms and planktonic forms of toxigenic Vibrio cholerae: Potential relevance in cholera epidemiology.</title>
        <authorList>
            <person name="Naser I.B."/>
            <person name="Hoque M.M."/>
            <person name="Abdullah A."/>
            <person name="Bari S.M.N."/>
            <person name="Ghosh A.N."/>
            <person name="Faruque S.M."/>
        </authorList>
    </citation>
    <scope>NUCLEOTIDE SEQUENCE [LARGE SCALE GENOMIC DNA]</scope>
</reference>
<organism evidence="1 2">
    <name type="scientific">Vibrio phage JSF7</name>
    <dbReference type="NCBI Taxonomy" id="1292086"/>
    <lineage>
        <taxon>Viruses</taxon>
        <taxon>Duplodnaviria</taxon>
        <taxon>Heunggongvirae</taxon>
        <taxon>Uroviricota</taxon>
        <taxon>Caudoviricetes</taxon>
        <taxon>Autographivirales</taxon>
        <taxon>Tawavirus</taxon>
        <taxon>Tawavirus JSF7</taxon>
    </lineage>
</organism>
<dbReference type="EMBL" id="KY065149">
    <property type="protein sequence ID" value="APD18149.1"/>
    <property type="molecule type" value="Genomic_DNA"/>
</dbReference>
<proteinExistence type="predicted"/>
<sequence length="88" mass="9568">MGCAPRANLVSKEYTGNRVFQFDYTRPYLFVIMIDQNGSIQLGDDGGKIPIPAGQFYEPFVCPSSKLTVETTGKYVVVTSASTHNASA</sequence>
<evidence type="ECO:0000313" key="2">
    <source>
        <dbReference type="Proteomes" id="UP000225149"/>
    </source>
</evidence>
<dbReference type="RefSeq" id="YP_009784175.1">
    <property type="nucleotide sequence ID" value="NC_047741.1"/>
</dbReference>
<keyword evidence="2" id="KW-1185">Reference proteome</keyword>
<name>A0A240EWV7_9CAUD</name>
<dbReference type="GeneID" id="54974170"/>